<dbReference type="InterPro" id="IPR001064">
    <property type="entry name" value="Beta/gamma_crystallin"/>
</dbReference>
<gene>
    <name evidence="4" type="primary">CRYBG1_2</name>
    <name evidence="4" type="ORF">P7K49_008400</name>
</gene>
<evidence type="ECO:0000256" key="2">
    <source>
        <dbReference type="ARBA" id="ARBA00022737"/>
    </source>
</evidence>
<dbReference type="EMBL" id="JASSZA010000004">
    <property type="protein sequence ID" value="KAK2114134.1"/>
    <property type="molecule type" value="Genomic_DNA"/>
</dbReference>
<feature type="domain" description="Beta/gamma crystallin 'Greek key'" evidence="3">
    <location>
        <begin position="61"/>
        <end position="113"/>
    </location>
</feature>
<keyword evidence="2" id="KW-0677">Repeat</keyword>
<evidence type="ECO:0000313" key="5">
    <source>
        <dbReference type="Proteomes" id="UP001266305"/>
    </source>
</evidence>
<organism evidence="4 5">
    <name type="scientific">Saguinus oedipus</name>
    <name type="common">Cotton-top tamarin</name>
    <name type="synonym">Oedipomidas oedipus</name>
    <dbReference type="NCBI Taxonomy" id="9490"/>
    <lineage>
        <taxon>Eukaryota</taxon>
        <taxon>Metazoa</taxon>
        <taxon>Chordata</taxon>
        <taxon>Craniata</taxon>
        <taxon>Vertebrata</taxon>
        <taxon>Euteleostomi</taxon>
        <taxon>Mammalia</taxon>
        <taxon>Eutheria</taxon>
        <taxon>Euarchontoglires</taxon>
        <taxon>Primates</taxon>
        <taxon>Haplorrhini</taxon>
        <taxon>Platyrrhini</taxon>
        <taxon>Cebidae</taxon>
        <taxon>Callitrichinae</taxon>
        <taxon>Saguinus</taxon>
    </lineage>
</organism>
<dbReference type="SUPFAM" id="SSF49695">
    <property type="entry name" value="gamma-Crystallin-like"/>
    <property type="match status" value="2"/>
</dbReference>
<reference evidence="4 5" key="1">
    <citation type="submission" date="2023-05" db="EMBL/GenBank/DDBJ databases">
        <title>B98-5 Cell Line De Novo Hybrid Assembly: An Optical Mapping Approach.</title>
        <authorList>
            <person name="Kananen K."/>
            <person name="Auerbach J.A."/>
            <person name="Kautto E."/>
            <person name="Blachly J.S."/>
        </authorList>
    </citation>
    <scope>NUCLEOTIDE SEQUENCE [LARGE SCALE GENOMIC DNA]</scope>
    <source>
        <strain evidence="4">B95-8</strain>
        <tissue evidence="4">Cell line</tissue>
    </source>
</reference>
<comment type="caution">
    <text evidence="4">The sequence shown here is derived from an EMBL/GenBank/DDBJ whole genome shotgun (WGS) entry which is preliminary data.</text>
</comment>
<name>A0ABQ9VXL5_SAGOE</name>
<dbReference type="PANTHER" id="PTHR11818:SF2">
    <property type="entry name" value="BETA_GAMMA CRYSTALLIN DOMAIN-CONTAINING PROTEIN 1"/>
    <property type="match status" value="1"/>
</dbReference>
<dbReference type="PRINTS" id="PR01367">
    <property type="entry name" value="BGCRYSTALLIN"/>
</dbReference>
<dbReference type="InterPro" id="IPR011024">
    <property type="entry name" value="G_crystallin-like"/>
</dbReference>
<dbReference type="InterPro" id="IPR050252">
    <property type="entry name" value="Beta/Gamma-Crystallin"/>
</dbReference>
<evidence type="ECO:0000259" key="3">
    <source>
        <dbReference type="PROSITE" id="PS50915"/>
    </source>
</evidence>
<sequence length="268" mass="30048">MVEYHGWNILAKLTQLTSGVPFILEPGEYPDLSFWDTEAAYIGSMRPLKMGGRKVEFPTDPKVVIYEKPFFEGKCMELETEMCSFVMEGGETEEVTGGDHLPFTSVGSMKVLRGIWVAYEKPGFTGHQYLLEEGEYRDWKDWGGYNGELQSLRPILGDFSNAHMIMYSEKNFGSKGSSIDVLGIVANLKETGYGVKTQSINVLSGVDIDYLNHPTLNPIVSHGASRNSPGYLNFVYNYGTQCQEKALLKFLFHESISQQAHLHVVCCN</sequence>
<dbReference type="SMART" id="SM00247">
    <property type="entry name" value="XTALbg"/>
    <property type="match status" value="1"/>
</dbReference>
<keyword evidence="5" id="KW-1185">Reference proteome</keyword>
<dbReference type="Proteomes" id="UP001266305">
    <property type="component" value="Unassembled WGS sequence"/>
</dbReference>
<dbReference type="Pfam" id="PF00030">
    <property type="entry name" value="Crystall"/>
    <property type="match status" value="1"/>
</dbReference>
<evidence type="ECO:0000313" key="4">
    <source>
        <dbReference type="EMBL" id="KAK2114134.1"/>
    </source>
</evidence>
<comment type="similarity">
    <text evidence="1">Belongs to the beta/gamma-crystallin family.</text>
</comment>
<proteinExistence type="inferred from homology"/>
<accession>A0ABQ9VXL5</accession>
<dbReference type="Gene3D" id="2.60.20.10">
    <property type="entry name" value="Crystallins"/>
    <property type="match status" value="1"/>
</dbReference>
<feature type="domain" description="Beta/gamma crystallin 'Greek key'" evidence="3">
    <location>
        <begin position="114"/>
        <end position="156"/>
    </location>
</feature>
<evidence type="ECO:0000256" key="1">
    <source>
        <dbReference type="ARBA" id="ARBA00009646"/>
    </source>
</evidence>
<dbReference type="PROSITE" id="PS50915">
    <property type="entry name" value="CRYSTALLIN_BETA_GAMMA"/>
    <property type="match status" value="2"/>
</dbReference>
<dbReference type="PANTHER" id="PTHR11818">
    <property type="entry name" value="BETA/GAMMA CRYSTALLIN"/>
    <property type="match status" value="1"/>
</dbReference>
<protein>
    <submittedName>
        <fullName evidence="4">Beta/gamma crystallin domain-containing protein 1</fullName>
    </submittedName>
</protein>